<evidence type="ECO:0000256" key="1">
    <source>
        <dbReference type="ARBA" id="ARBA00004429"/>
    </source>
</evidence>
<comment type="subcellular location">
    <subcellularLocation>
        <location evidence="1">Cell inner membrane</location>
        <topology evidence="1">Multi-pass membrane protein</topology>
    </subcellularLocation>
</comment>
<dbReference type="GO" id="GO:0016776">
    <property type="term" value="F:phosphotransferase activity, phosphate group as acceptor"/>
    <property type="evidence" value="ECO:0007669"/>
    <property type="project" value="TreeGrafter"/>
</dbReference>
<protein>
    <submittedName>
        <fullName evidence="11">Lipid A ethanolaminephosphotransferase</fullName>
        <ecNumber evidence="11">2.7.8.-</ecNumber>
    </submittedName>
</protein>
<dbReference type="EC" id="2.7.8.-" evidence="11"/>
<keyword evidence="7 8" id="KW-0472">Membrane</keyword>
<evidence type="ECO:0000259" key="9">
    <source>
        <dbReference type="Pfam" id="PF00884"/>
    </source>
</evidence>
<evidence type="ECO:0000256" key="6">
    <source>
        <dbReference type="ARBA" id="ARBA00022989"/>
    </source>
</evidence>
<evidence type="ECO:0000256" key="8">
    <source>
        <dbReference type="SAM" id="Phobius"/>
    </source>
</evidence>
<dbReference type="InterPro" id="IPR058130">
    <property type="entry name" value="PEA_transf_C"/>
</dbReference>
<comment type="caution">
    <text evidence="11">The sequence shown here is derived from an EMBL/GenBank/DDBJ whole genome shotgun (WGS) entry which is preliminary data.</text>
</comment>
<evidence type="ECO:0000259" key="10">
    <source>
        <dbReference type="Pfam" id="PF08019"/>
    </source>
</evidence>
<proteinExistence type="predicted"/>
<keyword evidence="12" id="KW-1185">Reference proteome</keyword>
<dbReference type="Gene3D" id="3.40.720.10">
    <property type="entry name" value="Alkaline Phosphatase, subunit A"/>
    <property type="match status" value="1"/>
</dbReference>
<dbReference type="InterPro" id="IPR017850">
    <property type="entry name" value="Alkaline_phosphatase_core_sf"/>
</dbReference>
<dbReference type="PANTHER" id="PTHR30443:SF0">
    <property type="entry name" value="PHOSPHOETHANOLAMINE TRANSFERASE EPTA"/>
    <property type="match status" value="1"/>
</dbReference>
<evidence type="ECO:0000256" key="4">
    <source>
        <dbReference type="ARBA" id="ARBA00022679"/>
    </source>
</evidence>
<evidence type="ECO:0000256" key="2">
    <source>
        <dbReference type="ARBA" id="ARBA00022475"/>
    </source>
</evidence>
<gene>
    <name evidence="11" type="ORF">GGQ66_001625</name>
</gene>
<evidence type="ECO:0000256" key="3">
    <source>
        <dbReference type="ARBA" id="ARBA00022519"/>
    </source>
</evidence>
<evidence type="ECO:0000256" key="5">
    <source>
        <dbReference type="ARBA" id="ARBA00022692"/>
    </source>
</evidence>
<keyword evidence="6 8" id="KW-1133">Transmembrane helix</keyword>
<evidence type="ECO:0000313" key="12">
    <source>
        <dbReference type="Proteomes" id="UP000584824"/>
    </source>
</evidence>
<dbReference type="Proteomes" id="UP000584824">
    <property type="component" value="Unassembled WGS sequence"/>
</dbReference>
<dbReference type="PANTHER" id="PTHR30443">
    <property type="entry name" value="INNER MEMBRANE PROTEIN"/>
    <property type="match status" value="1"/>
</dbReference>
<keyword evidence="2" id="KW-1003">Cell membrane</keyword>
<dbReference type="RefSeq" id="WP_370686311.1">
    <property type="nucleotide sequence ID" value="NZ_JACIDU010000005.1"/>
</dbReference>
<feature type="transmembrane region" description="Helical" evidence="8">
    <location>
        <begin position="47"/>
        <end position="67"/>
    </location>
</feature>
<dbReference type="GO" id="GO:0005886">
    <property type="term" value="C:plasma membrane"/>
    <property type="evidence" value="ECO:0007669"/>
    <property type="project" value="UniProtKB-SubCell"/>
</dbReference>
<dbReference type="NCBIfam" id="NF028537">
    <property type="entry name" value="P_eth_NH2_trans"/>
    <property type="match status" value="1"/>
</dbReference>
<dbReference type="Pfam" id="PF08019">
    <property type="entry name" value="EptA_B_N"/>
    <property type="match status" value="1"/>
</dbReference>
<feature type="transmembrane region" description="Helical" evidence="8">
    <location>
        <begin position="74"/>
        <end position="96"/>
    </location>
</feature>
<sequence>MLFKAMPRWQIDWRLLSFLTALYLLVFANKTFWTKASLYLSGAPGPLIALALGVLALLTAITSIAAFRPVFKPVLFLLIAIAGGASWFIDSLGVLIDTEMVRNVIETTPDEAGDLLTAGFVWRIVLGVLLPCLLIARLRVRFPSARRTAAWNAGIVFGCLVTAVLVAGIYYKPFSAIVRNNRDLVKTLNPVTPLVSTIKVALASGNEARIVAKPLGTDASVSTAANGQTKPRVAIIVVGETARGASFSLGGYARETNPLLKQQDVIYFPNVSSCGTATVVSLPCMFSDLKRSGYTREAGMARETVVDVLQRAGLDVTWLENNTGSKGVADRVRFIDIYNSTDPRFCEDGTCDDEIAFEKIDEWLNSVKEDSVLVFHQLGNHGPAYYKRYPAQFRKFLPECTTTELSKCQDQEIVNAYDNAILYTDYILSGIIDRLKAKRDRLATGMLYVSDHGESLGENGLYLHGTPYFMAPDEQTRVPMLTWLDPDFASGMGVDTACLRQERSKELSHDNLFSSLLGMMNVSTSVYNAGLDMFAACRSGPKPIPKSVDSANDGDKT</sequence>
<feature type="domain" description="Sulfatase N-terminal" evidence="9">
    <location>
        <begin position="234"/>
        <end position="522"/>
    </location>
</feature>
<dbReference type="InterPro" id="IPR040423">
    <property type="entry name" value="PEA_transferase"/>
</dbReference>
<dbReference type="InterPro" id="IPR012549">
    <property type="entry name" value="EptA-like_N"/>
</dbReference>
<keyword evidence="3" id="KW-0997">Cell inner membrane</keyword>
<name>A0A7W6K2V9_9HYPH</name>
<feature type="domain" description="Phosphoethanolamine transferase N-terminal" evidence="10">
    <location>
        <begin position="55"/>
        <end position="201"/>
    </location>
</feature>
<dbReference type="EMBL" id="JACIDU010000005">
    <property type="protein sequence ID" value="MBB4103070.1"/>
    <property type="molecule type" value="Genomic_DNA"/>
</dbReference>
<dbReference type="InterPro" id="IPR000917">
    <property type="entry name" value="Sulfatase_N"/>
</dbReference>
<feature type="transmembrane region" description="Helical" evidence="8">
    <location>
        <begin position="116"/>
        <end position="136"/>
    </location>
</feature>
<dbReference type="Pfam" id="PF00884">
    <property type="entry name" value="Sulfatase"/>
    <property type="match status" value="1"/>
</dbReference>
<reference evidence="11 12" key="1">
    <citation type="submission" date="2020-08" db="EMBL/GenBank/DDBJ databases">
        <title>Genomic Encyclopedia of Type Strains, Phase IV (KMG-IV): sequencing the most valuable type-strain genomes for metagenomic binning, comparative biology and taxonomic classification.</title>
        <authorList>
            <person name="Goeker M."/>
        </authorList>
    </citation>
    <scope>NUCLEOTIDE SEQUENCE [LARGE SCALE GENOMIC DNA]</scope>
    <source>
        <strain evidence="11 12">DSM 26385</strain>
    </source>
</reference>
<dbReference type="SUPFAM" id="SSF53649">
    <property type="entry name" value="Alkaline phosphatase-like"/>
    <property type="match status" value="1"/>
</dbReference>
<dbReference type="CDD" id="cd16017">
    <property type="entry name" value="LptA"/>
    <property type="match status" value="1"/>
</dbReference>
<keyword evidence="4 11" id="KW-0808">Transferase</keyword>
<accession>A0A7W6K2V9</accession>
<dbReference type="AlphaFoldDB" id="A0A7W6K2V9"/>
<evidence type="ECO:0000256" key="7">
    <source>
        <dbReference type="ARBA" id="ARBA00023136"/>
    </source>
</evidence>
<keyword evidence="5 8" id="KW-0812">Transmembrane</keyword>
<organism evidence="11 12">
    <name type="scientific">Allorhizobium borbori</name>
    <dbReference type="NCBI Taxonomy" id="485907"/>
    <lineage>
        <taxon>Bacteria</taxon>
        <taxon>Pseudomonadati</taxon>
        <taxon>Pseudomonadota</taxon>
        <taxon>Alphaproteobacteria</taxon>
        <taxon>Hyphomicrobiales</taxon>
        <taxon>Rhizobiaceae</taxon>
        <taxon>Rhizobium/Agrobacterium group</taxon>
        <taxon>Allorhizobium</taxon>
    </lineage>
</organism>
<feature type="transmembrane region" description="Helical" evidence="8">
    <location>
        <begin position="148"/>
        <end position="171"/>
    </location>
</feature>
<evidence type="ECO:0000313" key="11">
    <source>
        <dbReference type="EMBL" id="MBB4103070.1"/>
    </source>
</evidence>
<dbReference type="GO" id="GO:0009244">
    <property type="term" value="P:lipopolysaccharide core region biosynthetic process"/>
    <property type="evidence" value="ECO:0007669"/>
    <property type="project" value="TreeGrafter"/>
</dbReference>